<dbReference type="InterPro" id="IPR050707">
    <property type="entry name" value="HTH_MetabolicPath_Reg"/>
</dbReference>
<keyword evidence="7" id="KW-1185">Reference proteome</keyword>
<evidence type="ECO:0000256" key="1">
    <source>
        <dbReference type="ARBA" id="ARBA00023015"/>
    </source>
</evidence>
<feature type="domain" description="IclR-ED" evidence="5">
    <location>
        <begin position="65"/>
        <end position="246"/>
    </location>
</feature>
<evidence type="ECO:0000259" key="5">
    <source>
        <dbReference type="PROSITE" id="PS51078"/>
    </source>
</evidence>
<name>A0A517YT31_9BACT</name>
<dbReference type="InterPro" id="IPR014757">
    <property type="entry name" value="Tscrpt_reg_IclR_C"/>
</dbReference>
<keyword evidence="1" id="KW-0805">Transcription regulation</keyword>
<dbReference type="PROSITE" id="PS51077">
    <property type="entry name" value="HTH_ICLR"/>
    <property type="match status" value="1"/>
</dbReference>
<evidence type="ECO:0000259" key="4">
    <source>
        <dbReference type="PROSITE" id="PS51077"/>
    </source>
</evidence>
<dbReference type="InterPro" id="IPR005471">
    <property type="entry name" value="Tscrpt_reg_IclR_N"/>
</dbReference>
<dbReference type="Pfam" id="PF01614">
    <property type="entry name" value="IclR_C"/>
    <property type="match status" value="1"/>
</dbReference>
<protein>
    <submittedName>
        <fullName evidence="6">Transcriptional regulator KdgR</fullName>
    </submittedName>
</protein>
<organism evidence="6 7">
    <name type="scientific">Poriferisphaera corsica</name>
    <dbReference type="NCBI Taxonomy" id="2528020"/>
    <lineage>
        <taxon>Bacteria</taxon>
        <taxon>Pseudomonadati</taxon>
        <taxon>Planctomycetota</taxon>
        <taxon>Phycisphaerae</taxon>
        <taxon>Phycisphaerales</taxon>
        <taxon>Phycisphaeraceae</taxon>
        <taxon>Poriferisphaera</taxon>
    </lineage>
</organism>
<dbReference type="InterPro" id="IPR036390">
    <property type="entry name" value="WH_DNA-bd_sf"/>
</dbReference>
<keyword evidence="3" id="KW-0804">Transcription</keyword>
<sequence length="250" mass="27618">MESGVAVKLFKIIESLGAAGEPIGLAPLAARVALTKSTVHRILSDLVALGYVERVRPGVYTLTNKLQRVITGKDDQRLMNCAEPLLWELHAETDETVNLGVLSEDRVIYLKVIESAQPLRRVAEVNSTDPFYNTALGRGIVSQLPMEEREAIVQRANLVPRTDKTVADKQRLREILDAARRDGFAYEQDESDMGVTCLGVPVFENNRVVAAMSVSVPTVRMDDKRYAIIVDLLKSAATRLSDMLSMKTHG</sequence>
<dbReference type="SUPFAM" id="SSF55781">
    <property type="entry name" value="GAF domain-like"/>
    <property type="match status" value="1"/>
</dbReference>
<dbReference type="Gene3D" id="1.10.10.10">
    <property type="entry name" value="Winged helix-like DNA-binding domain superfamily/Winged helix DNA-binding domain"/>
    <property type="match status" value="1"/>
</dbReference>
<dbReference type="EMBL" id="CP036425">
    <property type="protein sequence ID" value="QDU33397.1"/>
    <property type="molecule type" value="Genomic_DNA"/>
</dbReference>
<dbReference type="SMART" id="SM00346">
    <property type="entry name" value="HTH_ICLR"/>
    <property type="match status" value="1"/>
</dbReference>
<proteinExistence type="predicted"/>
<reference evidence="6 7" key="1">
    <citation type="submission" date="2019-02" db="EMBL/GenBank/DDBJ databases">
        <title>Deep-cultivation of Planctomycetes and their phenomic and genomic characterization uncovers novel biology.</title>
        <authorList>
            <person name="Wiegand S."/>
            <person name="Jogler M."/>
            <person name="Boedeker C."/>
            <person name="Pinto D."/>
            <person name="Vollmers J."/>
            <person name="Rivas-Marin E."/>
            <person name="Kohn T."/>
            <person name="Peeters S.H."/>
            <person name="Heuer A."/>
            <person name="Rast P."/>
            <person name="Oberbeckmann S."/>
            <person name="Bunk B."/>
            <person name="Jeske O."/>
            <person name="Meyerdierks A."/>
            <person name="Storesund J.E."/>
            <person name="Kallscheuer N."/>
            <person name="Luecker S."/>
            <person name="Lage O.M."/>
            <person name="Pohl T."/>
            <person name="Merkel B.J."/>
            <person name="Hornburger P."/>
            <person name="Mueller R.-W."/>
            <person name="Bruemmer F."/>
            <person name="Labrenz M."/>
            <person name="Spormann A.M."/>
            <person name="Op den Camp H."/>
            <person name="Overmann J."/>
            <person name="Amann R."/>
            <person name="Jetten M.S.M."/>
            <person name="Mascher T."/>
            <person name="Medema M.H."/>
            <person name="Devos D.P."/>
            <person name="Kaster A.-K."/>
            <person name="Ovreas L."/>
            <person name="Rohde M."/>
            <person name="Galperin M.Y."/>
            <person name="Jogler C."/>
        </authorList>
    </citation>
    <scope>NUCLEOTIDE SEQUENCE [LARGE SCALE GENOMIC DNA]</scope>
    <source>
        <strain evidence="6 7">KS4</strain>
    </source>
</reference>
<dbReference type="GO" id="GO:0045892">
    <property type="term" value="P:negative regulation of DNA-templated transcription"/>
    <property type="evidence" value="ECO:0007669"/>
    <property type="project" value="TreeGrafter"/>
</dbReference>
<dbReference type="KEGG" id="pcor:KS4_14430"/>
<feature type="domain" description="HTH iclR-type" evidence="4">
    <location>
        <begin position="3"/>
        <end position="64"/>
    </location>
</feature>
<dbReference type="Gene3D" id="3.30.450.40">
    <property type="match status" value="1"/>
</dbReference>
<dbReference type="GO" id="GO:0003677">
    <property type="term" value="F:DNA binding"/>
    <property type="evidence" value="ECO:0007669"/>
    <property type="project" value="UniProtKB-KW"/>
</dbReference>
<accession>A0A517YT31</accession>
<dbReference type="Proteomes" id="UP000317369">
    <property type="component" value="Chromosome"/>
</dbReference>
<evidence type="ECO:0000313" key="7">
    <source>
        <dbReference type="Proteomes" id="UP000317369"/>
    </source>
</evidence>
<dbReference type="AlphaFoldDB" id="A0A517YT31"/>
<gene>
    <name evidence="6" type="primary">kdgR</name>
    <name evidence="6" type="ORF">KS4_14430</name>
</gene>
<dbReference type="SUPFAM" id="SSF46785">
    <property type="entry name" value="Winged helix' DNA-binding domain"/>
    <property type="match status" value="1"/>
</dbReference>
<dbReference type="Pfam" id="PF09339">
    <property type="entry name" value="HTH_IclR"/>
    <property type="match status" value="1"/>
</dbReference>
<evidence type="ECO:0000313" key="6">
    <source>
        <dbReference type="EMBL" id="QDU33397.1"/>
    </source>
</evidence>
<evidence type="ECO:0000256" key="3">
    <source>
        <dbReference type="ARBA" id="ARBA00023163"/>
    </source>
</evidence>
<dbReference type="OrthoDB" id="9791752at2"/>
<dbReference type="PANTHER" id="PTHR30136">
    <property type="entry name" value="HELIX-TURN-HELIX TRANSCRIPTIONAL REGULATOR, ICLR FAMILY"/>
    <property type="match status" value="1"/>
</dbReference>
<keyword evidence="2" id="KW-0238">DNA-binding</keyword>
<dbReference type="GO" id="GO:0003700">
    <property type="term" value="F:DNA-binding transcription factor activity"/>
    <property type="evidence" value="ECO:0007669"/>
    <property type="project" value="TreeGrafter"/>
</dbReference>
<dbReference type="PROSITE" id="PS51078">
    <property type="entry name" value="ICLR_ED"/>
    <property type="match status" value="1"/>
</dbReference>
<dbReference type="InterPro" id="IPR036388">
    <property type="entry name" value="WH-like_DNA-bd_sf"/>
</dbReference>
<evidence type="ECO:0000256" key="2">
    <source>
        <dbReference type="ARBA" id="ARBA00023125"/>
    </source>
</evidence>
<dbReference type="InterPro" id="IPR029016">
    <property type="entry name" value="GAF-like_dom_sf"/>
</dbReference>
<dbReference type="PANTHER" id="PTHR30136:SF24">
    <property type="entry name" value="HTH-TYPE TRANSCRIPTIONAL REPRESSOR ALLR"/>
    <property type="match status" value="1"/>
</dbReference>